<feature type="transmembrane region" description="Helical" evidence="9">
    <location>
        <begin position="444"/>
        <end position="462"/>
    </location>
</feature>
<dbReference type="FunFam" id="1.10.3430.10:FF:000006">
    <property type="entry name" value="Ammonium transporter"/>
    <property type="match status" value="1"/>
</dbReference>
<feature type="compositionally biased region" description="Basic and acidic residues" evidence="8">
    <location>
        <begin position="135"/>
        <end position="165"/>
    </location>
</feature>
<dbReference type="Gramene" id="GBG79889">
    <property type="protein sequence ID" value="GBG79889"/>
    <property type="gene ID" value="CBR_g30154"/>
</dbReference>
<keyword evidence="6 9" id="KW-0472">Membrane</keyword>
<keyword evidence="7" id="KW-0924">Ammonia transport</keyword>
<evidence type="ECO:0000256" key="9">
    <source>
        <dbReference type="SAM" id="Phobius"/>
    </source>
</evidence>
<evidence type="ECO:0000313" key="12">
    <source>
        <dbReference type="Proteomes" id="UP000265515"/>
    </source>
</evidence>
<proteinExistence type="inferred from homology"/>
<feature type="region of interest" description="Disordered" evidence="8">
    <location>
        <begin position="238"/>
        <end position="281"/>
    </location>
</feature>
<evidence type="ECO:0000256" key="6">
    <source>
        <dbReference type="ARBA" id="ARBA00023136"/>
    </source>
</evidence>
<sequence>MIISKGTSPKEDLGSTFVILNPVEGLVPQGQNSDPPSKGKLFHPDNGDVPADEGDMIISKGTNPKEDLGSTIVILNPFEGLVPQGQNSDPPSKGKLFHPENGVAPCSEGKLQLGLPPSSPSSHYVFVGKEARKKQLEHNNSKTDADFSKVVHSPRDDKDLEHCSDYDSSDSEEKDCIRVQELKDVEYMGCPEEEQRKDDNQSDPDVEILDFAVAGLFEEGAILFDPRKDSEALVMCTPSKRSRSNDNISVPTVQEQYLGEPSGSVLPDRPASKKRGHNTRAAKKSLAQASLHVGSVRTRNSALLPTCRPFNMDDCMSAIGAPLNIAGWPVGFNTTAFSEAICNSGVQAAAGAVTGANDTFLIFSAFLVFLMQAGFAMLCAGSVRSKNTINILLKNLLDACVGAIAWYATGYAFAFGEDNKNGFIGSNFFVMDGVATANDGAPKYIFWLFQWAFSAASATIVSGSVAERTSFVSYLGYSFFLTGLVYPVVVHWVWNSQGWLSALKASPFRGVGAIDFAGSGVVHMVGGVAGFWGAVIVGPRIGRFDRRGAATEMRGHSATLVVLGTFLLWFGWYGFNPGSMLAIVGSAGVVGRVAVTTTLAAASAGLSSLFLKKLTSGTWDAMAVCNGALGGLVSITAGCSVVEPWAAIVIGVIGGVVYLAGSALLLLIKVDDPVDAAPLHGGCGLWGVAAVGLFAKRSYVMDSIVSNATHYGLFHGGGGKMLGVQLLYAICIIAWVSGTMSLFFGVLKIFGVLRVPPEEEQRGLDLTKHGGTAYEAGVDLRAITPSDILKKDRSNVPLTPV</sequence>
<feature type="transmembrane region" description="Helical" evidence="9">
    <location>
        <begin position="360"/>
        <end position="383"/>
    </location>
</feature>
<reference evidence="11 12" key="1">
    <citation type="journal article" date="2018" name="Cell">
        <title>The Chara Genome: Secondary Complexity and Implications for Plant Terrestrialization.</title>
        <authorList>
            <person name="Nishiyama T."/>
            <person name="Sakayama H."/>
            <person name="Vries J.D."/>
            <person name="Buschmann H."/>
            <person name="Saint-Marcoux D."/>
            <person name="Ullrich K.K."/>
            <person name="Haas F.B."/>
            <person name="Vanderstraeten L."/>
            <person name="Becker D."/>
            <person name="Lang D."/>
            <person name="Vosolsobe S."/>
            <person name="Rombauts S."/>
            <person name="Wilhelmsson P.K.I."/>
            <person name="Janitza P."/>
            <person name="Kern R."/>
            <person name="Heyl A."/>
            <person name="Rumpler F."/>
            <person name="Villalobos L.I.A.C."/>
            <person name="Clay J.M."/>
            <person name="Skokan R."/>
            <person name="Toyoda A."/>
            <person name="Suzuki Y."/>
            <person name="Kagoshima H."/>
            <person name="Schijlen E."/>
            <person name="Tajeshwar N."/>
            <person name="Catarino B."/>
            <person name="Hetherington A.J."/>
            <person name="Saltykova A."/>
            <person name="Bonnot C."/>
            <person name="Breuninger H."/>
            <person name="Symeonidi A."/>
            <person name="Radhakrishnan G.V."/>
            <person name="Van Nieuwerburgh F."/>
            <person name="Deforce D."/>
            <person name="Chang C."/>
            <person name="Karol K.G."/>
            <person name="Hedrich R."/>
            <person name="Ulvskov P."/>
            <person name="Glockner G."/>
            <person name="Delwiche C.F."/>
            <person name="Petrasek J."/>
            <person name="Van de Peer Y."/>
            <person name="Friml J."/>
            <person name="Beilby M."/>
            <person name="Dolan L."/>
            <person name="Kohara Y."/>
            <person name="Sugano S."/>
            <person name="Fujiyama A."/>
            <person name="Delaux P.-M."/>
            <person name="Quint M."/>
            <person name="TheiBen G."/>
            <person name="Hagemann M."/>
            <person name="Harholt J."/>
            <person name="Dunand C."/>
            <person name="Zachgo S."/>
            <person name="Langdale J."/>
            <person name="Maumus F."/>
            <person name="Straeten D.V.D."/>
            <person name="Gould S.B."/>
            <person name="Rensing S.A."/>
        </authorList>
    </citation>
    <scope>NUCLEOTIDE SEQUENCE [LARGE SCALE GENOMIC DNA]</scope>
    <source>
        <strain evidence="11 12">S276</strain>
    </source>
</reference>
<dbReference type="InterPro" id="IPR024041">
    <property type="entry name" value="NH4_transpt_AmtB-like_dom"/>
</dbReference>
<dbReference type="NCBIfam" id="TIGR00836">
    <property type="entry name" value="amt"/>
    <property type="match status" value="1"/>
</dbReference>
<comment type="similarity">
    <text evidence="2">Belongs to the ammonia transporter channel (TC 1.A.11.2) family.</text>
</comment>
<feature type="transmembrane region" description="Helical" evidence="9">
    <location>
        <begin position="514"/>
        <end position="537"/>
    </location>
</feature>
<dbReference type="Pfam" id="PF00909">
    <property type="entry name" value="Ammonium_transp"/>
    <property type="match status" value="1"/>
</dbReference>
<dbReference type="OrthoDB" id="534912at2759"/>
<keyword evidence="3" id="KW-0813">Transport</keyword>
<dbReference type="GO" id="GO:0005886">
    <property type="term" value="C:plasma membrane"/>
    <property type="evidence" value="ECO:0007669"/>
    <property type="project" value="TreeGrafter"/>
</dbReference>
<evidence type="ECO:0000256" key="7">
    <source>
        <dbReference type="ARBA" id="ARBA00023177"/>
    </source>
</evidence>
<dbReference type="GO" id="GO:0097272">
    <property type="term" value="P:ammonium homeostasis"/>
    <property type="evidence" value="ECO:0007669"/>
    <property type="project" value="TreeGrafter"/>
</dbReference>
<feature type="transmembrane region" description="Helical" evidence="9">
    <location>
        <begin position="474"/>
        <end position="494"/>
    </location>
</feature>
<organism evidence="11 12">
    <name type="scientific">Chara braunii</name>
    <name type="common">Braun's stonewort</name>
    <dbReference type="NCBI Taxonomy" id="69332"/>
    <lineage>
        <taxon>Eukaryota</taxon>
        <taxon>Viridiplantae</taxon>
        <taxon>Streptophyta</taxon>
        <taxon>Charophyceae</taxon>
        <taxon>Charales</taxon>
        <taxon>Characeae</taxon>
        <taxon>Chara</taxon>
    </lineage>
</organism>
<evidence type="ECO:0000256" key="4">
    <source>
        <dbReference type="ARBA" id="ARBA00022692"/>
    </source>
</evidence>
<protein>
    <recommendedName>
        <fullName evidence="10">Ammonium transporter AmtB-like domain-containing protein</fullName>
    </recommendedName>
</protein>
<comment type="caution">
    <text evidence="11">The sequence shown here is derived from an EMBL/GenBank/DDBJ whole genome shotgun (WGS) entry which is preliminary data.</text>
</comment>
<dbReference type="Gene3D" id="1.10.3430.10">
    <property type="entry name" value="Ammonium transporter AmtB like domains"/>
    <property type="match status" value="1"/>
</dbReference>
<evidence type="ECO:0000256" key="2">
    <source>
        <dbReference type="ARBA" id="ARBA00005887"/>
    </source>
</evidence>
<keyword evidence="12" id="KW-1185">Reference proteome</keyword>
<dbReference type="InterPro" id="IPR029020">
    <property type="entry name" value="Ammonium/urea_transptr"/>
</dbReference>
<dbReference type="InterPro" id="IPR001905">
    <property type="entry name" value="Ammonium_transpt"/>
</dbReference>
<evidence type="ECO:0000256" key="5">
    <source>
        <dbReference type="ARBA" id="ARBA00022989"/>
    </source>
</evidence>
<dbReference type="SUPFAM" id="SSF111352">
    <property type="entry name" value="Ammonium transporter"/>
    <property type="match status" value="1"/>
</dbReference>
<dbReference type="EMBL" id="BFEA01000331">
    <property type="protein sequence ID" value="GBG79889.1"/>
    <property type="molecule type" value="Genomic_DNA"/>
</dbReference>
<feature type="transmembrane region" description="Helical" evidence="9">
    <location>
        <begin position="395"/>
        <end position="414"/>
    </location>
</feature>
<gene>
    <name evidence="11" type="primary">AMT1:4</name>
    <name evidence="11" type="ORF">CBR_g30154</name>
</gene>
<feature type="region of interest" description="Disordered" evidence="8">
    <location>
        <begin position="81"/>
        <end position="103"/>
    </location>
</feature>
<dbReference type="GO" id="GO:0008519">
    <property type="term" value="F:ammonium channel activity"/>
    <property type="evidence" value="ECO:0007669"/>
    <property type="project" value="InterPro"/>
</dbReference>
<accession>A0A388LC54</accession>
<comment type="subcellular location">
    <subcellularLocation>
        <location evidence="1">Membrane</location>
        <topology evidence="1">Multi-pass membrane protein</topology>
    </subcellularLocation>
</comment>
<feature type="transmembrane region" description="Helical" evidence="9">
    <location>
        <begin position="581"/>
        <end position="606"/>
    </location>
</feature>
<feature type="transmembrane region" description="Helical" evidence="9">
    <location>
        <begin position="558"/>
        <end position="575"/>
    </location>
</feature>
<dbReference type="AlphaFoldDB" id="A0A388LC54"/>
<feature type="region of interest" description="Disordered" evidence="8">
    <location>
        <begin position="135"/>
        <end position="173"/>
    </location>
</feature>
<feature type="transmembrane region" description="Helical" evidence="9">
    <location>
        <begin position="618"/>
        <end position="638"/>
    </location>
</feature>
<evidence type="ECO:0000256" key="1">
    <source>
        <dbReference type="ARBA" id="ARBA00004141"/>
    </source>
</evidence>
<feature type="compositionally biased region" description="Polar residues" evidence="8">
    <location>
        <begin position="245"/>
        <end position="255"/>
    </location>
</feature>
<dbReference type="STRING" id="69332.A0A388LC54"/>
<feature type="compositionally biased region" description="Basic residues" evidence="8">
    <location>
        <begin position="272"/>
        <end position="281"/>
    </location>
</feature>
<evidence type="ECO:0000259" key="10">
    <source>
        <dbReference type="Pfam" id="PF00909"/>
    </source>
</evidence>
<dbReference type="InterPro" id="IPR018047">
    <property type="entry name" value="Ammonium_transpt_CS"/>
</dbReference>
<feature type="region of interest" description="Disordered" evidence="8">
    <location>
        <begin position="25"/>
        <end position="68"/>
    </location>
</feature>
<dbReference type="Proteomes" id="UP000265515">
    <property type="component" value="Unassembled WGS sequence"/>
</dbReference>
<dbReference type="PROSITE" id="PS01219">
    <property type="entry name" value="AMMONIUM_TRANSP"/>
    <property type="match status" value="1"/>
</dbReference>
<evidence type="ECO:0000256" key="8">
    <source>
        <dbReference type="SAM" id="MobiDB-lite"/>
    </source>
</evidence>
<evidence type="ECO:0000256" key="3">
    <source>
        <dbReference type="ARBA" id="ARBA00022448"/>
    </source>
</evidence>
<keyword evidence="4 9" id="KW-0812">Transmembrane</keyword>
<feature type="transmembrane region" description="Helical" evidence="9">
    <location>
        <begin position="644"/>
        <end position="667"/>
    </location>
</feature>
<keyword evidence="5 9" id="KW-1133">Transmembrane helix</keyword>
<dbReference type="PANTHER" id="PTHR11730:SF6">
    <property type="entry name" value="AMMONIUM TRANSPORTER"/>
    <property type="match status" value="1"/>
</dbReference>
<name>A0A388LC54_CHABU</name>
<evidence type="ECO:0000313" key="11">
    <source>
        <dbReference type="EMBL" id="GBG79889.1"/>
    </source>
</evidence>
<dbReference type="PANTHER" id="PTHR11730">
    <property type="entry name" value="AMMONIUM TRANSPORTER"/>
    <property type="match status" value="1"/>
</dbReference>
<feature type="domain" description="Ammonium transporter AmtB-like" evidence="10">
    <location>
        <begin position="360"/>
        <end position="774"/>
    </location>
</feature>
<feature type="transmembrane region" description="Helical" evidence="9">
    <location>
        <begin position="679"/>
        <end position="695"/>
    </location>
</feature>
<feature type="transmembrane region" description="Helical" evidence="9">
    <location>
        <begin position="726"/>
        <end position="747"/>
    </location>
</feature>